<dbReference type="KEGG" id="upl:DSM104440_02177"/>
<dbReference type="AlphaFoldDB" id="A0A6M4H962"/>
<evidence type="ECO:0000313" key="2">
    <source>
        <dbReference type="Proteomes" id="UP000503096"/>
    </source>
</evidence>
<dbReference type="Proteomes" id="UP000503096">
    <property type="component" value="Chromosome"/>
</dbReference>
<accession>A0A6M4H962</accession>
<dbReference type="InParanoid" id="A0A6M4H962"/>
<dbReference type="SUPFAM" id="SSF50494">
    <property type="entry name" value="Trypsin-like serine proteases"/>
    <property type="match status" value="1"/>
</dbReference>
<evidence type="ECO:0000313" key="1">
    <source>
        <dbReference type="EMBL" id="QJR15358.1"/>
    </source>
</evidence>
<dbReference type="RefSeq" id="WP_171162561.1">
    <property type="nucleotide sequence ID" value="NZ_CP053073.1"/>
</dbReference>
<proteinExistence type="predicted"/>
<keyword evidence="2" id="KW-1185">Reference proteome</keyword>
<gene>
    <name evidence="1" type="ORF">DSM104440_02177</name>
</gene>
<sequence length="410" mass="45050">MQAGRVTPARATRAIRRSDWSRALESNSLRRDEEKQLSGLEAFSQLELAEQMRLAQEVVETRRQEITLAFENVVMVTAGYKRVRATKRKRQWDRSPCVLLVVRRKWKSGTNKGSLQRVPRCLLAYAQRGRERTLVAVPTDVIPETVFFGHRAQAGAPSGLAVLGGPGEKGNACCAVRLNTDGRSHLLLMSCHHVLSPLRALGSPHPDGGAPVQNLRNRWPIGNAIAFGGYLNDAPGLLSFDVQFAEVHDRVQLAAAVQGLDLSGMTHIRNEAVYRSLPPTTPFRILASPTNNPHAQSGPLRAEFHSFIYSQAILQYWFWDGNQRVQRILTFPELLAFEIEPGKNTMEGDSGSAIVCPGPDNRMTIVGMHIGGGTRAGSPLAYSFAIPAWHLFDPAAYGLPQPSSINPVQG</sequence>
<dbReference type="EMBL" id="CP053073">
    <property type="protein sequence ID" value="QJR15358.1"/>
    <property type="molecule type" value="Genomic_DNA"/>
</dbReference>
<name>A0A6M4H962_9PROT</name>
<reference evidence="1 2" key="1">
    <citation type="submission" date="2020-04" db="EMBL/GenBank/DDBJ databases">
        <title>Usitatibacter rugosus gen. nov., sp. nov. and Usitatibacter palustris sp. nov., novel members of Usitatibacteraceae fam. nov. within the order Nitrosomonadales isolated from soil.</title>
        <authorList>
            <person name="Huber K.J."/>
            <person name="Neumann-Schaal M."/>
            <person name="Geppert A."/>
            <person name="Luckner M."/>
            <person name="Wanner G."/>
            <person name="Overmann J."/>
        </authorList>
    </citation>
    <scope>NUCLEOTIDE SEQUENCE [LARGE SCALE GENOMIC DNA]</scope>
    <source>
        <strain evidence="1 2">Swamp67</strain>
    </source>
</reference>
<organism evidence="1 2">
    <name type="scientific">Usitatibacter palustris</name>
    <dbReference type="NCBI Taxonomy" id="2732487"/>
    <lineage>
        <taxon>Bacteria</taxon>
        <taxon>Pseudomonadati</taxon>
        <taxon>Pseudomonadota</taxon>
        <taxon>Betaproteobacteria</taxon>
        <taxon>Nitrosomonadales</taxon>
        <taxon>Usitatibacteraceae</taxon>
        <taxon>Usitatibacter</taxon>
    </lineage>
</organism>
<protein>
    <submittedName>
        <fullName evidence="1">Uncharacterized protein</fullName>
    </submittedName>
</protein>
<dbReference type="InterPro" id="IPR009003">
    <property type="entry name" value="Peptidase_S1_PA"/>
</dbReference>